<evidence type="ECO:0000313" key="2">
    <source>
        <dbReference type="Proteomes" id="UP001580346"/>
    </source>
</evidence>
<reference evidence="1 2" key="1">
    <citation type="submission" date="2024-09" db="EMBL/GenBank/DDBJ databases">
        <title>Paenibacillus zeirhizospherea sp. nov., isolated from surface of the maize (Zea mays) roots in a horticulture field, Hungary.</title>
        <authorList>
            <person name="Marton D."/>
            <person name="Farkas M."/>
            <person name="Bedics A."/>
            <person name="Toth E."/>
            <person name="Tancsics A."/>
            <person name="Boka K."/>
            <person name="Maroti G."/>
            <person name="Kriszt B."/>
            <person name="Cserhati M."/>
        </authorList>
    </citation>
    <scope>NUCLEOTIDE SEQUENCE [LARGE SCALE GENOMIC DNA]</scope>
    <source>
        <strain evidence="1 2">KCTC 33519</strain>
    </source>
</reference>
<accession>A0ABV5B1Z2</accession>
<name>A0ABV5B1Z2_9BACL</name>
<proteinExistence type="predicted"/>
<evidence type="ECO:0000313" key="1">
    <source>
        <dbReference type="EMBL" id="MFB5269709.1"/>
    </source>
</evidence>
<dbReference type="RefSeq" id="WP_375357979.1">
    <property type="nucleotide sequence ID" value="NZ_JBHHMI010000037.1"/>
</dbReference>
<dbReference type="Proteomes" id="UP001580346">
    <property type="component" value="Unassembled WGS sequence"/>
</dbReference>
<protein>
    <submittedName>
        <fullName evidence="1">Uncharacterized protein</fullName>
    </submittedName>
</protein>
<comment type="caution">
    <text evidence="1">The sequence shown here is derived from an EMBL/GenBank/DDBJ whole genome shotgun (WGS) entry which is preliminary data.</text>
</comment>
<sequence>MDEQTKAILEEIRAMREEMKEGFERFDKQFDGVHSKIEWAALS</sequence>
<keyword evidence="2" id="KW-1185">Reference proteome</keyword>
<organism evidence="1 2">
    <name type="scientific">Paenibacillus enshidis</name>
    <dbReference type="NCBI Taxonomy" id="1458439"/>
    <lineage>
        <taxon>Bacteria</taxon>
        <taxon>Bacillati</taxon>
        <taxon>Bacillota</taxon>
        <taxon>Bacilli</taxon>
        <taxon>Bacillales</taxon>
        <taxon>Paenibacillaceae</taxon>
        <taxon>Paenibacillus</taxon>
    </lineage>
</organism>
<dbReference type="EMBL" id="JBHHMI010000037">
    <property type="protein sequence ID" value="MFB5269709.1"/>
    <property type="molecule type" value="Genomic_DNA"/>
</dbReference>
<gene>
    <name evidence="1" type="ORF">ACE41H_23410</name>
</gene>